<evidence type="ECO:0000256" key="3">
    <source>
        <dbReference type="ARBA" id="ARBA00022475"/>
    </source>
</evidence>
<keyword evidence="5 7" id="KW-1133">Transmembrane helix</keyword>
<feature type="transmembrane region" description="Helical" evidence="7">
    <location>
        <begin position="45"/>
        <end position="65"/>
    </location>
</feature>
<dbReference type="NCBIfam" id="NF009416">
    <property type="entry name" value="PRK12780.1"/>
    <property type="match status" value="1"/>
</dbReference>
<organism evidence="8 9">
    <name type="scientific">Roseibium hamelinense</name>
    <dbReference type="NCBI Taxonomy" id="150831"/>
    <lineage>
        <taxon>Bacteria</taxon>
        <taxon>Pseudomonadati</taxon>
        <taxon>Pseudomonadota</taxon>
        <taxon>Alphaproteobacteria</taxon>
        <taxon>Hyphomicrobiales</taxon>
        <taxon>Stappiaceae</taxon>
        <taxon>Roseibium</taxon>
    </lineage>
</organism>
<proteinExistence type="inferred from homology"/>
<feature type="transmembrane region" description="Helical" evidence="7">
    <location>
        <begin position="85"/>
        <end position="109"/>
    </location>
</feature>
<evidence type="ECO:0000256" key="2">
    <source>
        <dbReference type="ARBA" id="ARBA00009772"/>
    </source>
</evidence>
<dbReference type="GO" id="GO:0006605">
    <property type="term" value="P:protein targeting"/>
    <property type="evidence" value="ECO:0007669"/>
    <property type="project" value="InterPro"/>
</dbReference>
<keyword evidence="6 7" id="KW-0472">Membrane</keyword>
<feature type="transmembrane region" description="Helical" evidence="7">
    <location>
        <begin position="220"/>
        <end position="239"/>
    </location>
</feature>
<sequence length="258" mass="27546">MTFGSLFLAETGSTIVLSVFLLFCRIGGCLMIIPGYGTSRIPTRIRLFIALGVTLALAPALLPGMQAALPDQRLGTVFELIVSETFVGLLIGLLGRCFLAALETLGTLVSMAIGLSNMPGAAVENIEALPPVANLLTLTATAMVFITNQHWEVLRGLADSYQTIPPGVGIDTLTALERFAQQLAEAFLLALRVVSPFVIYTVIINLAIGLVNKLTPQIPAYFVGLPFIIAGGLYLLFLVSSEAIALFLDGYFVWLQQG</sequence>
<keyword evidence="8" id="KW-0282">Flagellum</keyword>
<keyword evidence="8" id="KW-0969">Cilium</keyword>
<comment type="similarity">
    <text evidence="2">Belongs to the FliR/MopE/SpaR family.</text>
</comment>
<evidence type="ECO:0000256" key="6">
    <source>
        <dbReference type="ARBA" id="ARBA00023136"/>
    </source>
</evidence>
<keyword evidence="3" id="KW-1003">Cell membrane</keyword>
<evidence type="ECO:0000256" key="5">
    <source>
        <dbReference type="ARBA" id="ARBA00022989"/>
    </source>
</evidence>
<evidence type="ECO:0000313" key="8">
    <source>
        <dbReference type="EMBL" id="TWI92910.1"/>
    </source>
</evidence>
<keyword evidence="8" id="KW-0966">Cell projection</keyword>
<dbReference type="PANTHER" id="PTHR30065:SF1">
    <property type="entry name" value="SURFACE PRESENTATION OF ANTIGENS PROTEIN SPAR"/>
    <property type="match status" value="1"/>
</dbReference>
<dbReference type="RefSeq" id="WP_244300740.1">
    <property type="nucleotide sequence ID" value="NZ_SMLY01000087.1"/>
</dbReference>
<evidence type="ECO:0000313" key="9">
    <source>
        <dbReference type="Proteomes" id="UP000320593"/>
    </source>
</evidence>
<feature type="transmembrane region" description="Helical" evidence="7">
    <location>
        <begin position="12"/>
        <end position="33"/>
    </location>
</feature>
<keyword evidence="4 7" id="KW-0812">Transmembrane</keyword>
<reference evidence="8 9" key="1">
    <citation type="submission" date="2019-07" db="EMBL/GenBank/DDBJ databases">
        <title>Genomic Encyclopedia of Archaeal and Bacterial Type Strains, Phase II (KMG-II): from individual species to whole genera.</title>
        <authorList>
            <person name="Goeker M."/>
        </authorList>
    </citation>
    <scope>NUCLEOTIDE SEQUENCE [LARGE SCALE GENOMIC DNA]</scope>
    <source>
        <strain evidence="8 9">ATCC BAA-252</strain>
    </source>
</reference>
<dbReference type="PRINTS" id="PR00953">
    <property type="entry name" value="TYPE3IMRPROT"/>
</dbReference>
<keyword evidence="9" id="KW-1185">Reference proteome</keyword>
<name>A0A562TJI0_9HYPH</name>
<dbReference type="GO" id="GO:0005886">
    <property type="term" value="C:plasma membrane"/>
    <property type="evidence" value="ECO:0007669"/>
    <property type="project" value="UniProtKB-SubCell"/>
</dbReference>
<evidence type="ECO:0000256" key="7">
    <source>
        <dbReference type="SAM" id="Phobius"/>
    </source>
</evidence>
<comment type="caution">
    <text evidence="8">The sequence shown here is derived from an EMBL/GenBank/DDBJ whole genome shotgun (WGS) entry which is preliminary data.</text>
</comment>
<dbReference type="PANTHER" id="PTHR30065">
    <property type="entry name" value="FLAGELLAR BIOSYNTHETIC PROTEIN FLIR"/>
    <property type="match status" value="1"/>
</dbReference>
<gene>
    <name evidence="8" type="ORF">JM93_00462</name>
</gene>
<dbReference type="InterPro" id="IPR002010">
    <property type="entry name" value="T3SS_IM_R"/>
</dbReference>
<dbReference type="EMBL" id="VLLF01000001">
    <property type="protein sequence ID" value="TWI92910.1"/>
    <property type="molecule type" value="Genomic_DNA"/>
</dbReference>
<dbReference type="Proteomes" id="UP000320593">
    <property type="component" value="Unassembled WGS sequence"/>
</dbReference>
<protein>
    <submittedName>
        <fullName evidence="8">Flagellar biosynthetic protein FliR</fullName>
    </submittedName>
</protein>
<feature type="transmembrane region" description="Helical" evidence="7">
    <location>
        <begin position="186"/>
        <end position="208"/>
    </location>
</feature>
<comment type="subcellular location">
    <subcellularLocation>
        <location evidence="1">Cell membrane</location>
        <topology evidence="1">Multi-pass membrane protein</topology>
    </subcellularLocation>
</comment>
<accession>A0A562TJI0</accession>
<dbReference type="Pfam" id="PF01311">
    <property type="entry name" value="Bac_export_1"/>
    <property type="match status" value="1"/>
</dbReference>
<dbReference type="AlphaFoldDB" id="A0A562TJI0"/>
<evidence type="ECO:0000256" key="4">
    <source>
        <dbReference type="ARBA" id="ARBA00022692"/>
    </source>
</evidence>
<evidence type="ECO:0000256" key="1">
    <source>
        <dbReference type="ARBA" id="ARBA00004651"/>
    </source>
</evidence>